<reference evidence="3 4" key="1">
    <citation type="journal article" date="2001" name="Nature">
        <title>Genome sequence and gene compaction of the eukaryote parasite Encephalitozoon cuniculi.</title>
        <authorList>
            <person name="Katinka M.D."/>
            <person name="Duprat S."/>
            <person name="Cornillot E."/>
            <person name="Metenier G."/>
            <person name="Thomarat F."/>
            <person name="Prensier G."/>
            <person name="Barbe V."/>
            <person name="Peyretaillade E."/>
            <person name="Brottier P."/>
            <person name="Wincker P."/>
            <person name="Delbac F."/>
            <person name="El Alaoui H."/>
            <person name="Peyret P."/>
            <person name="Saurin W."/>
            <person name="Gouy M."/>
            <person name="Weissenbach J."/>
            <person name="Vivares C.P."/>
        </authorList>
    </citation>
    <scope>NUCLEOTIDE SEQUENCE [LARGE SCALE GENOMIC DNA]</scope>
    <source>
        <strain evidence="3 4">GB-M1</strain>
    </source>
</reference>
<sequence>MRTVHRVSIIRAIYLLLVYKCTTVLCQEDESTVEIVLFSNGAEKIKGRSDAKKDADSEDRSKTLKSLVTTLVNHLLAGNKLKNGLLRSYRGSDLLSASKGAQDTPEASKGEGVSKSAGQPVQEPTPELLEKIKRIPIGYRTFCSFLQNLDLIRDKLKNRPGIRKIQNILVYEGYHLTDYWGRLKFKKEGDKLVDETGYFEGIRINGFEEMLNQGKMTKTGFVQKKDVGENEINENLITMKLLLNEIAKEKNTPIHDVINEKCNLSIVEELAFYGSSPSAHSDEIVHVCICSDSFCKEPCKNVVAMKAGELEFKD</sequence>
<dbReference type="STRING" id="284813.Q8SUV8"/>
<name>Q8SUV8_ENCCU</name>
<gene>
    <name evidence="3" type="ordered locus">ECU07_1560</name>
</gene>
<proteinExistence type="predicted"/>
<evidence type="ECO:0000256" key="2">
    <source>
        <dbReference type="SAM" id="SignalP"/>
    </source>
</evidence>
<dbReference type="OrthoDB" id="2193130at2759"/>
<evidence type="ECO:0000256" key="1">
    <source>
        <dbReference type="SAM" id="MobiDB-lite"/>
    </source>
</evidence>
<dbReference type="VEuPathDB" id="MicrosporidiaDB:ECU07_1560"/>
<feature type="region of interest" description="Disordered" evidence="1">
    <location>
        <begin position="97"/>
        <end position="125"/>
    </location>
</feature>
<protein>
    <submittedName>
        <fullName evidence="3">Uncharacterized protein</fullName>
    </submittedName>
</protein>
<evidence type="ECO:0000313" key="3">
    <source>
        <dbReference type="EMBL" id="CAD25687.1"/>
    </source>
</evidence>
<dbReference type="AlphaFoldDB" id="Q8SUV8"/>
<keyword evidence="4" id="KW-1185">Reference proteome</keyword>
<keyword evidence="2" id="KW-0732">Signal</keyword>
<dbReference type="RefSeq" id="NP_586083.1">
    <property type="nucleotide sequence ID" value="NM_001041705.1"/>
</dbReference>
<accession>Q8SUV8</accession>
<dbReference type="GeneID" id="859517"/>
<dbReference type="KEGG" id="ecu:ECU07_1560"/>
<evidence type="ECO:0000313" key="4">
    <source>
        <dbReference type="Proteomes" id="UP000000819"/>
    </source>
</evidence>
<dbReference type="Proteomes" id="UP000000819">
    <property type="component" value="Chromosome VII"/>
</dbReference>
<organism evidence="3 4">
    <name type="scientific">Encephalitozoon cuniculi (strain GB-M1)</name>
    <name type="common">Microsporidian parasite</name>
    <dbReference type="NCBI Taxonomy" id="284813"/>
    <lineage>
        <taxon>Eukaryota</taxon>
        <taxon>Fungi</taxon>
        <taxon>Fungi incertae sedis</taxon>
        <taxon>Microsporidia</taxon>
        <taxon>Unikaryonidae</taxon>
        <taxon>Encephalitozoon</taxon>
    </lineage>
</organism>
<dbReference type="InParanoid" id="Q8SUV8"/>
<dbReference type="HOGENOM" id="CLU_855554_0_0_1"/>
<reference evidence="3 4" key="2">
    <citation type="journal article" date="2009" name="BMC Genomics">
        <title>Identification of transcriptional signals in Encephalitozoon cuniculi widespread among Microsporidia phylum: support for accurate structural genome annotation.</title>
        <authorList>
            <person name="Peyretaillade E."/>
            <person name="Goncalves O."/>
            <person name="Terrat S."/>
            <person name="Dugat-Bony E."/>
            <person name="Wincker P."/>
            <person name="Cornman R.S."/>
            <person name="Evans J.D."/>
            <person name="Delbac F."/>
            <person name="Peyret P."/>
        </authorList>
    </citation>
    <scope>NUCLEOTIDE SEQUENCE [LARGE SCALE GENOMIC DNA]</scope>
    <source>
        <strain evidence="3 4">GB-M1</strain>
    </source>
</reference>
<dbReference type="EMBL" id="AL590447">
    <property type="protein sequence ID" value="CAD25687.1"/>
    <property type="molecule type" value="Genomic_DNA"/>
</dbReference>
<feature type="signal peptide" evidence="2">
    <location>
        <begin position="1"/>
        <end position="26"/>
    </location>
</feature>
<feature type="chain" id="PRO_5004314106" evidence="2">
    <location>
        <begin position="27"/>
        <end position="314"/>
    </location>
</feature>